<dbReference type="NCBIfam" id="TIGR02960">
    <property type="entry name" value="SigX5"/>
    <property type="match status" value="1"/>
</dbReference>
<dbReference type="CDD" id="cd06171">
    <property type="entry name" value="Sigma70_r4"/>
    <property type="match status" value="1"/>
</dbReference>
<dbReference type="InterPro" id="IPR007627">
    <property type="entry name" value="RNA_pol_sigma70_r2"/>
</dbReference>
<evidence type="ECO:0000259" key="9">
    <source>
        <dbReference type="Pfam" id="PF04542"/>
    </source>
</evidence>
<dbReference type="SUPFAM" id="SSF54427">
    <property type="entry name" value="NTF2-like"/>
    <property type="match status" value="1"/>
</dbReference>
<dbReference type="AlphaFoldDB" id="A0A927IAX8"/>
<dbReference type="GO" id="GO:0003677">
    <property type="term" value="F:DNA binding"/>
    <property type="evidence" value="ECO:0007669"/>
    <property type="project" value="UniProtKB-KW"/>
</dbReference>
<dbReference type="InterPro" id="IPR039425">
    <property type="entry name" value="RNA_pol_sigma-70-like"/>
</dbReference>
<evidence type="ECO:0000256" key="3">
    <source>
        <dbReference type="ARBA" id="ARBA00023015"/>
    </source>
</evidence>
<accession>A0A927IAX8</accession>
<dbReference type="InterPro" id="IPR014284">
    <property type="entry name" value="RNA_pol_sigma-70_dom"/>
</dbReference>
<feature type="domain" description="RNA polymerase sigma-70 region 2" evidence="9">
    <location>
        <begin position="38"/>
        <end position="103"/>
    </location>
</feature>
<evidence type="ECO:0000259" key="10">
    <source>
        <dbReference type="Pfam" id="PF08281"/>
    </source>
</evidence>
<dbReference type="InterPro" id="IPR032710">
    <property type="entry name" value="NTF2-like_dom_sf"/>
</dbReference>
<dbReference type="PROSITE" id="PS01063">
    <property type="entry name" value="SIGMA70_ECF"/>
    <property type="match status" value="1"/>
</dbReference>
<comment type="caution">
    <text evidence="11">The sequence shown here is derived from an EMBL/GenBank/DDBJ whole genome shotgun (WGS) entry which is preliminary data.</text>
</comment>
<dbReference type="GO" id="GO:0006352">
    <property type="term" value="P:DNA-templated transcription initiation"/>
    <property type="evidence" value="ECO:0007669"/>
    <property type="project" value="InterPro"/>
</dbReference>
<keyword evidence="6 7" id="KW-0804">Transcription</keyword>
<evidence type="ECO:0000256" key="5">
    <source>
        <dbReference type="ARBA" id="ARBA00023125"/>
    </source>
</evidence>
<keyword evidence="12" id="KW-1185">Reference proteome</keyword>
<comment type="similarity">
    <text evidence="1 7">Belongs to the sigma-70 factor family. ECF subfamily.</text>
</comment>
<dbReference type="Gene3D" id="3.10.450.50">
    <property type="match status" value="1"/>
</dbReference>
<keyword evidence="3 7" id="KW-0805">Transcription regulation</keyword>
<dbReference type="Gene3D" id="1.10.10.10">
    <property type="entry name" value="Winged helix-like DNA-binding domain superfamily/Winged helix DNA-binding domain"/>
    <property type="match status" value="1"/>
</dbReference>
<evidence type="ECO:0000256" key="2">
    <source>
        <dbReference type="ARBA" id="ARBA00011344"/>
    </source>
</evidence>
<reference evidence="11" key="1">
    <citation type="submission" date="2020-09" db="EMBL/GenBank/DDBJ databases">
        <title>Secondary metabolite and genome analysis of marine Streptomyces chumphonensis KK1-2T.</title>
        <authorList>
            <person name="Phongsopitanun W."/>
            <person name="Kanchanasin P."/>
            <person name="Pittayakhajonwut P."/>
            <person name="Suwanborirux K."/>
            <person name="Tanasupawat S."/>
        </authorList>
    </citation>
    <scope>NUCLEOTIDE SEQUENCE</scope>
    <source>
        <strain evidence="11">KK1-2</strain>
    </source>
</reference>
<feature type="region of interest" description="Disordered" evidence="8">
    <location>
        <begin position="102"/>
        <end position="121"/>
    </location>
</feature>
<keyword evidence="4 7" id="KW-0731">Sigma factor</keyword>
<dbReference type="GO" id="GO:0006950">
    <property type="term" value="P:response to stress"/>
    <property type="evidence" value="ECO:0007669"/>
    <property type="project" value="UniProtKB-ARBA"/>
</dbReference>
<dbReference type="Pfam" id="PF04542">
    <property type="entry name" value="Sigma70_r2"/>
    <property type="match status" value="1"/>
</dbReference>
<dbReference type="SUPFAM" id="SSF88659">
    <property type="entry name" value="Sigma3 and sigma4 domains of RNA polymerase sigma factors"/>
    <property type="match status" value="1"/>
</dbReference>
<keyword evidence="5 7" id="KW-0238">DNA-binding</keyword>
<evidence type="ECO:0000256" key="7">
    <source>
        <dbReference type="RuleBase" id="RU000716"/>
    </source>
</evidence>
<evidence type="ECO:0000256" key="6">
    <source>
        <dbReference type="ARBA" id="ARBA00023163"/>
    </source>
</evidence>
<dbReference type="InterPro" id="IPR013324">
    <property type="entry name" value="RNA_pol_sigma_r3/r4-like"/>
</dbReference>
<organism evidence="11 12">
    <name type="scientific">Streptomyces chumphonensis</name>
    <dbReference type="NCBI Taxonomy" id="1214925"/>
    <lineage>
        <taxon>Bacteria</taxon>
        <taxon>Bacillati</taxon>
        <taxon>Actinomycetota</taxon>
        <taxon>Actinomycetes</taxon>
        <taxon>Kitasatosporales</taxon>
        <taxon>Streptomycetaceae</taxon>
        <taxon>Streptomyces</taxon>
    </lineage>
</organism>
<evidence type="ECO:0000256" key="8">
    <source>
        <dbReference type="SAM" id="MobiDB-lite"/>
    </source>
</evidence>
<feature type="domain" description="RNA polymerase sigma factor 70 region 4 type 2" evidence="10">
    <location>
        <begin position="156"/>
        <end position="208"/>
    </location>
</feature>
<dbReference type="Pfam" id="PF08281">
    <property type="entry name" value="Sigma70_r4_2"/>
    <property type="match status" value="1"/>
</dbReference>
<dbReference type="InterPro" id="IPR013325">
    <property type="entry name" value="RNA_pol_sigma_r2"/>
</dbReference>
<dbReference type="NCBIfam" id="TIGR02937">
    <property type="entry name" value="sigma70-ECF"/>
    <property type="match status" value="1"/>
</dbReference>
<comment type="subunit">
    <text evidence="2">Interacts transiently with the RNA polymerase catalytic core formed by RpoA, RpoB, RpoC and RpoZ (2 alpha, 1 beta, 1 beta' and 1 omega subunit) to form the RNA polymerase holoenzyme that can initiate transcription.</text>
</comment>
<feature type="region of interest" description="Disordered" evidence="8">
    <location>
        <begin position="1"/>
        <end position="28"/>
    </location>
</feature>
<dbReference type="Gene3D" id="1.10.1740.10">
    <property type="match status" value="1"/>
</dbReference>
<dbReference type="Proteomes" id="UP000632289">
    <property type="component" value="Unassembled WGS sequence"/>
</dbReference>
<dbReference type="SUPFAM" id="SSF88946">
    <property type="entry name" value="Sigma2 domain of RNA polymerase sigma factors"/>
    <property type="match status" value="1"/>
</dbReference>
<dbReference type="PANTHER" id="PTHR43133:SF65">
    <property type="entry name" value="ECF RNA POLYMERASE SIGMA FACTOR SIGG"/>
    <property type="match status" value="1"/>
</dbReference>
<dbReference type="InterPro" id="IPR014305">
    <property type="entry name" value="RNA_pol_sigma-G_actinobac"/>
</dbReference>
<evidence type="ECO:0000256" key="4">
    <source>
        <dbReference type="ARBA" id="ARBA00023082"/>
    </source>
</evidence>
<evidence type="ECO:0000313" key="11">
    <source>
        <dbReference type="EMBL" id="MBD3930377.1"/>
    </source>
</evidence>
<dbReference type="GO" id="GO:0016987">
    <property type="term" value="F:sigma factor activity"/>
    <property type="evidence" value="ECO:0007669"/>
    <property type="project" value="UniProtKB-KW"/>
</dbReference>
<evidence type="ECO:0000313" key="12">
    <source>
        <dbReference type="Proteomes" id="UP000632289"/>
    </source>
</evidence>
<dbReference type="PANTHER" id="PTHR43133">
    <property type="entry name" value="RNA POLYMERASE ECF-TYPE SIGMA FACTO"/>
    <property type="match status" value="1"/>
</dbReference>
<gene>
    <name evidence="11" type="ORF">IF129_02140</name>
</gene>
<protein>
    <recommendedName>
        <fullName evidence="7">RNA polymerase sigma factor</fullName>
    </recommendedName>
</protein>
<dbReference type="NCBIfam" id="NF006089">
    <property type="entry name" value="PRK08241.1"/>
    <property type="match status" value="1"/>
</dbReference>
<name>A0A927IAX8_9ACTN</name>
<dbReference type="InterPro" id="IPR036388">
    <property type="entry name" value="WH-like_DNA-bd_sf"/>
</dbReference>
<proteinExistence type="inferred from homology"/>
<sequence length="350" mass="38178">MAGIATPTGDSGRGEGGTMAENPTKTRVSEDFPRLADPFRRELLAHCYRMLGSVHDAEDLVQETYLRAWRAYDRFEGRSSMRTWLHRIATNTCLDALESRSRRPLPTGLGAPSSDPSDELVEQGEVPWLEPVPDALVGADGADPAAVVTSRESVRLAFVAALQHLPARQRAVLLLRDVLKWRAAEVAELLETSTASVNSALQRARAQLKQIAPAEDTVTEPGHGERRELLERYVAAFEVKDVAEIVRLLSQEVVWEMPPFTGWYQGPAAVGELIGTRCPGGPGEMRLIPAGANGQPAFGLYMRAEDGTFQPFHLQVLTLAQGGVSHVAAFFDTRLFATFGLPESLPADRG</sequence>
<dbReference type="InterPro" id="IPR000838">
    <property type="entry name" value="RNA_pol_sigma70_ECF_CS"/>
</dbReference>
<evidence type="ECO:0000256" key="1">
    <source>
        <dbReference type="ARBA" id="ARBA00010641"/>
    </source>
</evidence>
<dbReference type="InterPro" id="IPR013249">
    <property type="entry name" value="RNA_pol_sigma70_r4_t2"/>
</dbReference>
<dbReference type="EMBL" id="JACXYU010000001">
    <property type="protein sequence ID" value="MBD3930377.1"/>
    <property type="molecule type" value="Genomic_DNA"/>
</dbReference>